<feature type="transmembrane region" description="Helical" evidence="8">
    <location>
        <begin position="224"/>
        <end position="248"/>
    </location>
</feature>
<organism evidence="9 10">
    <name type="scientific">Acetilactobacillus jinshanensis</name>
    <dbReference type="NCBI Taxonomy" id="1720083"/>
    <lineage>
        <taxon>Bacteria</taxon>
        <taxon>Bacillati</taxon>
        <taxon>Bacillota</taxon>
        <taxon>Bacilli</taxon>
        <taxon>Lactobacillales</taxon>
        <taxon>Lactobacillaceae</taxon>
        <taxon>Acetilactobacillus</taxon>
    </lineage>
</organism>
<dbReference type="Pfam" id="PF02447">
    <property type="entry name" value="GntP_permease"/>
    <property type="match status" value="1"/>
</dbReference>
<evidence type="ECO:0000256" key="3">
    <source>
        <dbReference type="ARBA" id="ARBA00022475"/>
    </source>
</evidence>
<evidence type="ECO:0000313" key="9">
    <source>
        <dbReference type="EMBL" id="QBP18447.1"/>
    </source>
</evidence>
<proteinExistence type="inferred from homology"/>
<dbReference type="GO" id="GO:0015128">
    <property type="term" value="F:gluconate transmembrane transporter activity"/>
    <property type="evidence" value="ECO:0007669"/>
    <property type="project" value="InterPro"/>
</dbReference>
<feature type="transmembrane region" description="Helical" evidence="8">
    <location>
        <begin position="92"/>
        <end position="125"/>
    </location>
</feature>
<evidence type="ECO:0000256" key="4">
    <source>
        <dbReference type="ARBA" id="ARBA00022692"/>
    </source>
</evidence>
<dbReference type="RefSeq" id="WP_133442006.1">
    <property type="nucleotide sequence ID" value="NZ_CP034726.1"/>
</dbReference>
<feature type="transmembrane region" description="Helical" evidence="8">
    <location>
        <begin position="303"/>
        <end position="328"/>
    </location>
</feature>
<dbReference type="Proteomes" id="UP000294321">
    <property type="component" value="Chromosome"/>
</dbReference>
<keyword evidence="4 8" id="KW-0812">Transmembrane</keyword>
<feature type="transmembrane region" description="Helical" evidence="8">
    <location>
        <begin position="54"/>
        <end position="72"/>
    </location>
</feature>
<evidence type="ECO:0000256" key="2">
    <source>
        <dbReference type="ARBA" id="ARBA00022448"/>
    </source>
</evidence>
<feature type="transmembrane region" description="Helical" evidence="8">
    <location>
        <begin position="6"/>
        <end position="33"/>
    </location>
</feature>
<comment type="similarity">
    <text evidence="7">Belongs to the GntP permease family.</text>
</comment>
<comment type="subcellular location">
    <subcellularLocation>
        <location evidence="1">Cell membrane</location>
        <topology evidence="1">Multi-pass membrane protein</topology>
    </subcellularLocation>
</comment>
<feature type="transmembrane region" description="Helical" evidence="8">
    <location>
        <begin position="260"/>
        <end position="282"/>
    </location>
</feature>
<feature type="transmembrane region" description="Helical" evidence="8">
    <location>
        <begin position="415"/>
        <end position="435"/>
    </location>
</feature>
<dbReference type="PIRSF" id="PIRSF002746">
    <property type="entry name" value="Gluconate_transporter"/>
    <property type="match status" value="1"/>
</dbReference>
<sequence>MVAAGVVLLILLITLFKMNTFVSLIITSFIVALMLRLPVAQLPTLIEKGLGGQFGTIAIVFGFGAMLGKLLSDSGGGYRIAHTLIQKFGRRYIEIAVILTSFIVGLALFFEVGLVVLLPIIYVIANEADMPLAMLGFPMAATLNIMHGFLPPHPAATAVAASLKAPLGQVIILGLIAAIPTIIIAGPVFNHVLRKVYPSIYKKHIVIPALGKVKKFNLKDTPSFGVSVITAVMPVILIALGTIFNYALPKKWAVSQAIQFIGSPDVAMLISLIIAIFTMGIAQGRKMKQVGQSMEKAIKQIAMMMMIIAGSGAFKQVLVSGGVAKYISTMFAHTSMSPLIAAWLITAIIRVSLGSSTVASLTSAGLVGPLMVSSGINPALMVLAIGAGSIFCDHVNDAGFWMVKEFFGLSLKQTFASWTVLTTVISVVGLLAVLAESLFV</sequence>
<keyword evidence="3" id="KW-1003">Cell membrane</keyword>
<evidence type="ECO:0000256" key="1">
    <source>
        <dbReference type="ARBA" id="ARBA00004651"/>
    </source>
</evidence>
<evidence type="ECO:0000313" key="10">
    <source>
        <dbReference type="Proteomes" id="UP000294321"/>
    </source>
</evidence>
<dbReference type="KEGG" id="lji:ELX58_04700"/>
<accession>A0A4P6ZLL7</accession>
<dbReference type="PANTHER" id="PTHR30354">
    <property type="entry name" value="GNT FAMILY GLUCONATE TRANSPORTER"/>
    <property type="match status" value="1"/>
</dbReference>
<reference evidence="10" key="1">
    <citation type="submission" date="2018-12" db="EMBL/GenBank/DDBJ databases">
        <title>A new species of lactobacillus.</title>
        <authorList>
            <person name="Jian Y."/>
            <person name="Xin L."/>
            <person name="Hong Z.J."/>
            <person name="Ming L.Z."/>
            <person name="Hong X.Z."/>
        </authorList>
    </citation>
    <scope>NUCLEOTIDE SEQUENCE [LARGE SCALE GENOMIC DNA]</scope>
    <source>
        <strain evidence="10">HSLZ-75</strain>
    </source>
</reference>
<feature type="transmembrane region" description="Helical" evidence="8">
    <location>
        <begin position="170"/>
        <end position="193"/>
    </location>
</feature>
<gene>
    <name evidence="9" type="ORF">ELX58_04700</name>
</gene>
<dbReference type="OrthoDB" id="9787129at2"/>
<dbReference type="GO" id="GO:0005886">
    <property type="term" value="C:plasma membrane"/>
    <property type="evidence" value="ECO:0007669"/>
    <property type="project" value="UniProtKB-SubCell"/>
</dbReference>
<dbReference type="AlphaFoldDB" id="A0A4P6ZLL7"/>
<dbReference type="PANTHER" id="PTHR30354:SF22">
    <property type="entry name" value="HIGH-AFFINITY GLUCONATE TRANSPORTER"/>
    <property type="match status" value="1"/>
</dbReference>
<dbReference type="InterPro" id="IPR003474">
    <property type="entry name" value="Glcn_transporter"/>
</dbReference>
<dbReference type="NCBIfam" id="TIGR00791">
    <property type="entry name" value="gntP"/>
    <property type="match status" value="1"/>
</dbReference>
<keyword evidence="2" id="KW-0813">Transport</keyword>
<evidence type="ECO:0000256" key="7">
    <source>
        <dbReference type="ARBA" id="ARBA00049663"/>
    </source>
</evidence>
<keyword evidence="6 8" id="KW-0472">Membrane</keyword>
<name>A0A4P6ZLL7_9LACO</name>
<keyword evidence="5 8" id="KW-1133">Transmembrane helix</keyword>
<evidence type="ECO:0000256" key="8">
    <source>
        <dbReference type="SAM" id="Phobius"/>
    </source>
</evidence>
<keyword evidence="10" id="KW-1185">Reference proteome</keyword>
<protein>
    <submittedName>
        <fullName evidence="9">Gluconate permease</fullName>
    </submittedName>
</protein>
<feature type="transmembrane region" description="Helical" evidence="8">
    <location>
        <begin position="340"/>
        <end position="367"/>
    </location>
</feature>
<dbReference type="EMBL" id="CP034726">
    <property type="protein sequence ID" value="QBP18447.1"/>
    <property type="molecule type" value="Genomic_DNA"/>
</dbReference>
<evidence type="ECO:0000256" key="6">
    <source>
        <dbReference type="ARBA" id="ARBA00023136"/>
    </source>
</evidence>
<evidence type="ECO:0000256" key="5">
    <source>
        <dbReference type="ARBA" id="ARBA00022989"/>
    </source>
</evidence>